<dbReference type="Proteomes" id="UP000314294">
    <property type="component" value="Unassembled WGS sequence"/>
</dbReference>
<reference evidence="2 3" key="1">
    <citation type="submission" date="2019-03" db="EMBL/GenBank/DDBJ databases">
        <title>First draft genome of Liparis tanakae, snailfish: a comprehensive survey of snailfish specific genes.</title>
        <authorList>
            <person name="Kim W."/>
            <person name="Song I."/>
            <person name="Jeong J.-H."/>
            <person name="Kim D."/>
            <person name="Kim S."/>
            <person name="Ryu S."/>
            <person name="Song J.Y."/>
            <person name="Lee S.K."/>
        </authorList>
    </citation>
    <scope>NUCLEOTIDE SEQUENCE [LARGE SCALE GENOMIC DNA]</scope>
    <source>
        <tissue evidence="2">Muscle</tissue>
    </source>
</reference>
<gene>
    <name evidence="2" type="ORF">EYF80_021663</name>
</gene>
<feature type="region of interest" description="Disordered" evidence="1">
    <location>
        <begin position="61"/>
        <end position="96"/>
    </location>
</feature>
<evidence type="ECO:0000256" key="1">
    <source>
        <dbReference type="SAM" id="MobiDB-lite"/>
    </source>
</evidence>
<comment type="caution">
    <text evidence="2">The sequence shown here is derived from an EMBL/GenBank/DDBJ whole genome shotgun (WGS) entry which is preliminary data.</text>
</comment>
<proteinExistence type="predicted"/>
<dbReference type="EMBL" id="SRLO01000194">
    <property type="protein sequence ID" value="TNN68180.1"/>
    <property type="molecule type" value="Genomic_DNA"/>
</dbReference>
<feature type="compositionally biased region" description="Pro residues" evidence="1">
    <location>
        <begin position="83"/>
        <end position="94"/>
    </location>
</feature>
<keyword evidence="3" id="KW-1185">Reference proteome</keyword>
<protein>
    <submittedName>
        <fullName evidence="2">Uncharacterized protein</fullName>
    </submittedName>
</protein>
<accession>A0A4Z2HRD4</accession>
<evidence type="ECO:0000313" key="2">
    <source>
        <dbReference type="EMBL" id="TNN68180.1"/>
    </source>
</evidence>
<sequence>MSRDGSVKSSSKNSKEALVLKEASSCWADVPAEREHRHLGWPQRVQGEGGIYFQAIVPPFDEEGRPRFPAGQRPRGSETESNPLPPGPRRPPPTQQGGWWACSAFLACSIRHSHVASSTSFVTNVYGNLRAERSEGVQSENTPPFMLSAVWDRRELFSQTPEGAQIQSDTGKKP</sequence>
<evidence type="ECO:0000313" key="3">
    <source>
        <dbReference type="Proteomes" id="UP000314294"/>
    </source>
</evidence>
<name>A0A4Z2HRD4_9TELE</name>
<organism evidence="2 3">
    <name type="scientific">Liparis tanakae</name>
    <name type="common">Tanaka's snailfish</name>
    <dbReference type="NCBI Taxonomy" id="230148"/>
    <lineage>
        <taxon>Eukaryota</taxon>
        <taxon>Metazoa</taxon>
        <taxon>Chordata</taxon>
        <taxon>Craniata</taxon>
        <taxon>Vertebrata</taxon>
        <taxon>Euteleostomi</taxon>
        <taxon>Actinopterygii</taxon>
        <taxon>Neopterygii</taxon>
        <taxon>Teleostei</taxon>
        <taxon>Neoteleostei</taxon>
        <taxon>Acanthomorphata</taxon>
        <taxon>Eupercaria</taxon>
        <taxon>Perciformes</taxon>
        <taxon>Cottioidei</taxon>
        <taxon>Cottales</taxon>
        <taxon>Liparidae</taxon>
        <taxon>Liparis</taxon>
    </lineage>
</organism>
<dbReference type="AlphaFoldDB" id="A0A4Z2HRD4"/>